<sequence length="101" mass="10461">MPLHSLSAAAAAAAASAEMATGASVFALPRLLALQHSLTTTAHTLLSSADTLIATNLPASTTSSSASHKFHFPPRSPTWEQFVPTSFSHSFPTVEAQATDL</sequence>
<dbReference type="EMBL" id="UYWX01008555">
    <property type="protein sequence ID" value="VDM27435.1"/>
    <property type="molecule type" value="Genomic_DNA"/>
</dbReference>
<dbReference type="WBParaSite" id="TTAC_0000569701-mRNA-1">
    <property type="protein sequence ID" value="TTAC_0000569701-mRNA-1"/>
    <property type="gene ID" value="TTAC_0000569701"/>
</dbReference>
<organism evidence="3">
    <name type="scientific">Hydatigena taeniaeformis</name>
    <name type="common">Feline tapeworm</name>
    <name type="synonym">Taenia taeniaeformis</name>
    <dbReference type="NCBI Taxonomy" id="6205"/>
    <lineage>
        <taxon>Eukaryota</taxon>
        <taxon>Metazoa</taxon>
        <taxon>Spiralia</taxon>
        <taxon>Lophotrochozoa</taxon>
        <taxon>Platyhelminthes</taxon>
        <taxon>Cestoda</taxon>
        <taxon>Eucestoda</taxon>
        <taxon>Cyclophyllidea</taxon>
        <taxon>Taeniidae</taxon>
        <taxon>Hydatigera</taxon>
    </lineage>
</organism>
<reference evidence="3" key="1">
    <citation type="submission" date="2017-02" db="UniProtKB">
        <authorList>
            <consortium name="WormBaseParasite"/>
        </authorList>
    </citation>
    <scope>IDENTIFICATION</scope>
</reference>
<proteinExistence type="predicted"/>
<dbReference type="AlphaFoldDB" id="A0A0R3WY57"/>
<accession>A0A0R3WY57</accession>
<gene>
    <name evidence="1" type="ORF">TTAC_LOCUS5683</name>
</gene>
<protein>
    <submittedName>
        <fullName evidence="3">Secreted protein</fullName>
    </submittedName>
</protein>
<evidence type="ECO:0000313" key="3">
    <source>
        <dbReference type="WBParaSite" id="TTAC_0000569701-mRNA-1"/>
    </source>
</evidence>
<reference evidence="1 2" key="2">
    <citation type="submission" date="2018-11" db="EMBL/GenBank/DDBJ databases">
        <authorList>
            <consortium name="Pathogen Informatics"/>
        </authorList>
    </citation>
    <scope>NUCLEOTIDE SEQUENCE [LARGE SCALE GENOMIC DNA]</scope>
</reference>
<keyword evidence="2" id="KW-1185">Reference proteome</keyword>
<evidence type="ECO:0000313" key="2">
    <source>
        <dbReference type="Proteomes" id="UP000274429"/>
    </source>
</evidence>
<name>A0A0R3WY57_HYDTA</name>
<dbReference type="Proteomes" id="UP000274429">
    <property type="component" value="Unassembled WGS sequence"/>
</dbReference>
<evidence type="ECO:0000313" key="1">
    <source>
        <dbReference type="EMBL" id="VDM27435.1"/>
    </source>
</evidence>